<organism evidence="1 2">
    <name type="scientific">Haloprofundus marisrubri</name>
    <dbReference type="NCBI Taxonomy" id="1514971"/>
    <lineage>
        <taxon>Archaea</taxon>
        <taxon>Methanobacteriati</taxon>
        <taxon>Methanobacteriota</taxon>
        <taxon>Stenosarchaea group</taxon>
        <taxon>Halobacteria</taxon>
        <taxon>Halobacteriales</taxon>
        <taxon>Haloferacaceae</taxon>
        <taxon>Haloprofundus</taxon>
    </lineage>
</organism>
<evidence type="ECO:0000313" key="2">
    <source>
        <dbReference type="Proteomes" id="UP000054387"/>
    </source>
</evidence>
<sequence>MPTSDSNGGEITVYVAMRGENYEGGHILGVYASYEDAEKRVLEERAKRYFVGCDWAKVVEETVIEGDVEPDPMTGVEEILNGEFATKDEVREVFLSE</sequence>
<reference evidence="1 2" key="1">
    <citation type="submission" date="2015-12" db="EMBL/GenBank/DDBJ databases">
        <title>Haloprofundus marisrubri gen. nov., sp. nov., an extremely halophilic archaeon isolated from the Discovery deep brine-seawater interface in the Red Sea.</title>
        <authorList>
            <person name="Zhang G."/>
            <person name="Stingl U."/>
            <person name="Rashid M."/>
        </authorList>
    </citation>
    <scope>NUCLEOTIDE SEQUENCE [LARGE SCALE GENOMIC DNA]</scope>
    <source>
        <strain evidence="1 2">SB9</strain>
    </source>
</reference>
<dbReference type="AlphaFoldDB" id="A0A0W1R7F9"/>
<comment type="caution">
    <text evidence="1">The sequence shown here is derived from an EMBL/GenBank/DDBJ whole genome shotgun (WGS) entry which is preliminary data.</text>
</comment>
<protein>
    <submittedName>
        <fullName evidence="1">Uncharacterized protein</fullName>
    </submittedName>
</protein>
<dbReference type="EMBL" id="LOPU01000029">
    <property type="protein sequence ID" value="KTG09526.1"/>
    <property type="molecule type" value="Genomic_DNA"/>
</dbReference>
<keyword evidence="2" id="KW-1185">Reference proteome</keyword>
<proteinExistence type="predicted"/>
<dbReference type="RefSeq" id="WP_058582678.1">
    <property type="nucleotide sequence ID" value="NZ_LOPU01000029.1"/>
</dbReference>
<name>A0A0W1R7F9_9EURY</name>
<dbReference type="Proteomes" id="UP000054387">
    <property type="component" value="Unassembled WGS sequence"/>
</dbReference>
<evidence type="ECO:0000313" key="1">
    <source>
        <dbReference type="EMBL" id="KTG09526.1"/>
    </source>
</evidence>
<gene>
    <name evidence="1" type="ORF">AUR64_17315</name>
</gene>
<accession>A0A0W1R7F9</accession>
<dbReference type="STRING" id="1514971.AUR64_17315"/>